<name>A0A5B7KI18_PORTR</name>
<dbReference type="AlphaFoldDB" id="A0A5B7KI18"/>
<organism evidence="1 2">
    <name type="scientific">Portunus trituberculatus</name>
    <name type="common">Swimming crab</name>
    <name type="synonym">Neptunus trituberculatus</name>
    <dbReference type="NCBI Taxonomy" id="210409"/>
    <lineage>
        <taxon>Eukaryota</taxon>
        <taxon>Metazoa</taxon>
        <taxon>Ecdysozoa</taxon>
        <taxon>Arthropoda</taxon>
        <taxon>Crustacea</taxon>
        <taxon>Multicrustacea</taxon>
        <taxon>Malacostraca</taxon>
        <taxon>Eumalacostraca</taxon>
        <taxon>Eucarida</taxon>
        <taxon>Decapoda</taxon>
        <taxon>Pleocyemata</taxon>
        <taxon>Brachyura</taxon>
        <taxon>Eubrachyura</taxon>
        <taxon>Portunoidea</taxon>
        <taxon>Portunidae</taxon>
        <taxon>Portuninae</taxon>
        <taxon>Portunus</taxon>
    </lineage>
</organism>
<keyword evidence="2" id="KW-1185">Reference proteome</keyword>
<dbReference type="Proteomes" id="UP000324222">
    <property type="component" value="Unassembled WGS sequence"/>
</dbReference>
<protein>
    <submittedName>
        <fullName evidence="1">Uncharacterized protein</fullName>
    </submittedName>
</protein>
<accession>A0A5B7KI18</accession>
<reference evidence="1 2" key="1">
    <citation type="submission" date="2019-05" db="EMBL/GenBank/DDBJ databases">
        <title>Another draft genome of Portunus trituberculatus and its Hox gene families provides insights of decapod evolution.</title>
        <authorList>
            <person name="Jeong J.-H."/>
            <person name="Song I."/>
            <person name="Kim S."/>
            <person name="Choi T."/>
            <person name="Kim D."/>
            <person name="Ryu S."/>
            <person name="Kim W."/>
        </authorList>
    </citation>
    <scope>NUCLEOTIDE SEQUENCE [LARGE SCALE GENOMIC DNA]</scope>
    <source>
        <tissue evidence="1">Muscle</tissue>
    </source>
</reference>
<sequence length="59" mass="6467">MNPACPSPLPASPRFLMRYSLIVLTLSSDEKVTEVPGRVVQVRPDTVTWSCRLAPTPGK</sequence>
<proteinExistence type="predicted"/>
<evidence type="ECO:0000313" key="2">
    <source>
        <dbReference type="Proteomes" id="UP000324222"/>
    </source>
</evidence>
<evidence type="ECO:0000313" key="1">
    <source>
        <dbReference type="EMBL" id="MPD04908.1"/>
    </source>
</evidence>
<comment type="caution">
    <text evidence="1">The sequence shown here is derived from an EMBL/GenBank/DDBJ whole genome shotgun (WGS) entry which is preliminary data.</text>
</comment>
<gene>
    <name evidence="1" type="ORF">E2C01_100620</name>
</gene>
<dbReference type="EMBL" id="VSRR010143420">
    <property type="protein sequence ID" value="MPD04908.1"/>
    <property type="molecule type" value="Genomic_DNA"/>
</dbReference>